<proteinExistence type="predicted"/>
<evidence type="ECO:0000313" key="1">
    <source>
        <dbReference type="EMBL" id="RDB20770.1"/>
    </source>
</evidence>
<name>A0A369JHT6_HYPMA</name>
<dbReference type="Proteomes" id="UP000076154">
    <property type="component" value="Unassembled WGS sequence"/>
</dbReference>
<keyword evidence="2" id="KW-1185">Reference proteome</keyword>
<accession>A0A369JHT6</accession>
<organism evidence="1 2">
    <name type="scientific">Hypsizygus marmoreus</name>
    <name type="common">White beech mushroom</name>
    <name type="synonym">Agaricus marmoreus</name>
    <dbReference type="NCBI Taxonomy" id="39966"/>
    <lineage>
        <taxon>Eukaryota</taxon>
        <taxon>Fungi</taxon>
        <taxon>Dikarya</taxon>
        <taxon>Basidiomycota</taxon>
        <taxon>Agaricomycotina</taxon>
        <taxon>Agaricomycetes</taxon>
        <taxon>Agaricomycetidae</taxon>
        <taxon>Agaricales</taxon>
        <taxon>Tricholomatineae</taxon>
        <taxon>Lyophyllaceae</taxon>
        <taxon>Hypsizygus</taxon>
    </lineage>
</organism>
<protein>
    <submittedName>
        <fullName evidence="1">Uncharacterized protein</fullName>
    </submittedName>
</protein>
<dbReference type="AlphaFoldDB" id="A0A369JHT6"/>
<gene>
    <name evidence="1" type="ORF">Hypma_012179</name>
</gene>
<comment type="caution">
    <text evidence="1">The sequence shown here is derived from an EMBL/GenBank/DDBJ whole genome shotgun (WGS) entry which is preliminary data.</text>
</comment>
<dbReference type="InParanoid" id="A0A369JHT6"/>
<reference evidence="1" key="1">
    <citation type="submission" date="2018-04" db="EMBL/GenBank/DDBJ databases">
        <title>Whole genome sequencing of Hypsizygus marmoreus.</title>
        <authorList>
            <person name="Choi I.-G."/>
            <person name="Min B."/>
            <person name="Kim J.-G."/>
            <person name="Kim S."/>
            <person name="Oh Y.-L."/>
            <person name="Kong W.-S."/>
            <person name="Park H."/>
            <person name="Jeong J."/>
            <person name="Song E.-S."/>
        </authorList>
    </citation>
    <scope>NUCLEOTIDE SEQUENCE [LARGE SCALE GENOMIC DNA]</scope>
    <source>
        <strain evidence="1">51987-8</strain>
    </source>
</reference>
<sequence>MLPSSRRVSYLIYTPSLEAIPSTIQEREAIDAKAEYNDLAAIDRDGGDVDLVIALSSEQMALTDYELLGS</sequence>
<dbReference type="EMBL" id="LUEZ02000058">
    <property type="protein sequence ID" value="RDB20770.1"/>
    <property type="molecule type" value="Genomic_DNA"/>
</dbReference>
<evidence type="ECO:0000313" key="2">
    <source>
        <dbReference type="Proteomes" id="UP000076154"/>
    </source>
</evidence>